<dbReference type="EnsemblPlants" id="AVESA.00010b.r2.2AG0260620.1">
    <property type="protein sequence ID" value="AVESA.00010b.r2.2AG0260620.1.CDS.1"/>
    <property type="gene ID" value="AVESA.00010b.r2.2AG0260620"/>
</dbReference>
<evidence type="ECO:0000313" key="1">
    <source>
        <dbReference type="EnsemblPlants" id="AVESA.00010b.r2.2AG0260620.1.CDS.1"/>
    </source>
</evidence>
<organism evidence="1 2">
    <name type="scientific">Avena sativa</name>
    <name type="common">Oat</name>
    <dbReference type="NCBI Taxonomy" id="4498"/>
    <lineage>
        <taxon>Eukaryota</taxon>
        <taxon>Viridiplantae</taxon>
        <taxon>Streptophyta</taxon>
        <taxon>Embryophyta</taxon>
        <taxon>Tracheophyta</taxon>
        <taxon>Spermatophyta</taxon>
        <taxon>Magnoliopsida</taxon>
        <taxon>Liliopsida</taxon>
        <taxon>Poales</taxon>
        <taxon>Poaceae</taxon>
        <taxon>BOP clade</taxon>
        <taxon>Pooideae</taxon>
        <taxon>Poodae</taxon>
        <taxon>Poeae</taxon>
        <taxon>Poeae Chloroplast Group 1 (Aveneae type)</taxon>
        <taxon>Aveninae</taxon>
        <taxon>Avena</taxon>
    </lineage>
</organism>
<reference evidence="1" key="2">
    <citation type="submission" date="2025-09" db="UniProtKB">
        <authorList>
            <consortium name="EnsemblPlants"/>
        </authorList>
    </citation>
    <scope>IDENTIFICATION</scope>
</reference>
<reference evidence="1" key="1">
    <citation type="submission" date="2021-05" db="EMBL/GenBank/DDBJ databases">
        <authorList>
            <person name="Scholz U."/>
            <person name="Mascher M."/>
            <person name="Fiebig A."/>
        </authorList>
    </citation>
    <scope>NUCLEOTIDE SEQUENCE [LARGE SCALE GENOMIC DNA]</scope>
</reference>
<proteinExistence type="predicted"/>
<protein>
    <submittedName>
        <fullName evidence="1">Uncharacterized protein</fullName>
    </submittedName>
</protein>
<dbReference type="Proteomes" id="UP001732700">
    <property type="component" value="Chromosome 2A"/>
</dbReference>
<keyword evidence="2" id="KW-1185">Reference proteome</keyword>
<evidence type="ECO:0000313" key="2">
    <source>
        <dbReference type="Proteomes" id="UP001732700"/>
    </source>
</evidence>
<accession>A0ACD5UJ20</accession>
<name>A0ACD5UJ20_AVESA</name>
<sequence length="448" mass="50227">MDAFADLPGDVLVAILVRLPARSIAGCSQVCRTWRSAISHPTFDVAHAERPAAVVKVTAVDEVYDFVLEDVYRAFRPTPMTRTSVVIDLFRGRWHHDNLHINPKQPLTRALILRASSVLLGSWDGVVCMKPRTTMTGWPSCPPRLHKQYVLWNPLTMAYAAVSLPPGDPDDGEVIGGYSHPSTRRFHLVHASGKTTLGALMALKTLRILRVGDDDAIWREIPLGLQEEDNPTTARLSNISIDTHHARCVRLHGNLHWLVQWGSSESTTTLQLLTFDTTQEKFCLMEAPPRTRSQDADNLTNTRLGVLSGGKLCAFVVQSSTSSMDVWVLDGYQAMPPPRISSCWRLKERIGLVLPDRSDWSLKFCVDTEVEVVEGVREGEEIFLRHGDRIDTYNLRCKEWRMVNVSRSAHTVMHRENILQPEVSFGAASRALSRSPTVDKNGHIRYGL</sequence>